<dbReference type="EMBL" id="JAFKCS010000010">
    <property type="protein sequence ID" value="MBN7820536.1"/>
    <property type="molecule type" value="Genomic_DNA"/>
</dbReference>
<dbReference type="InterPro" id="IPR021077">
    <property type="entry name" value="Phage_phi-Lf_Orf112"/>
</dbReference>
<comment type="caution">
    <text evidence="1">The sequence shown here is derived from an EMBL/GenBank/DDBJ whole genome shotgun (WGS) entry which is preliminary data.</text>
</comment>
<evidence type="ECO:0000313" key="2">
    <source>
        <dbReference type="Proteomes" id="UP000663992"/>
    </source>
</evidence>
<accession>A0ABS3CTT8</accession>
<dbReference type="Pfam" id="PF12375">
    <property type="entry name" value="DUF3653"/>
    <property type="match status" value="1"/>
</dbReference>
<dbReference type="RefSeq" id="WP_206594375.1">
    <property type="nucleotide sequence ID" value="NZ_JAFKCS010000010.1"/>
</dbReference>
<keyword evidence="2" id="KW-1185">Reference proteome</keyword>
<evidence type="ECO:0008006" key="3">
    <source>
        <dbReference type="Google" id="ProtNLM"/>
    </source>
</evidence>
<proteinExistence type="predicted"/>
<reference evidence="1 2" key="1">
    <citation type="submission" date="2021-03" db="EMBL/GenBank/DDBJ databases">
        <title>novel species isolated from a fishpond in China.</title>
        <authorList>
            <person name="Lu H."/>
            <person name="Cai Z."/>
        </authorList>
    </citation>
    <scope>NUCLEOTIDE SEQUENCE [LARGE SCALE GENOMIC DNA]</scope>
    <source>
        <strain evidence="1 2">Y57</strain>
    </source>
</reference>
<organism evidence="1 2">
    <name type="scientific">Bowmanella yangjiangensis</name>
    <dbReference type="NCBI Taxonomy" id="2811230"/>
    <lineage>
        <taxon>Bacteria</taxon>
        <taxon>Pseudomonadati</taxon>
        <taxon>Pseudomonadota</taxon>
        <taxon>Gammaproteobacteria</taxon>
        <taxon>Alteromonadales</taxon>
        <taxon>Alteromonadaceae</taxon>
        <taxon>Bowmanella</taxon>
    </lineage>
</organism>
<evidence type="ECO:0000313" key="1">
    <source>
        <dbReference type="EMBL" id="MBN7820536.1"/>
    </source>
</evidence>
<name>A0ABS3CTT8_9ALTE</name>
<dbReference type="Proteomes" id="UP000663992">
    <property type="component" value="Unassembled WGS sequence"/>
</dbReference>
<gene>
    <name evidence="1" type="ORF">J0A65_11710</name>
</gene>
<sequence>MDKKNSVKKFSKKLPSVSKSFPLALNNLPPDAQSFIDSPFDRQCWLAGIIHGGMSRTEALEKVCETLLVSESTAKRWLSGRAQPHPCAVLYLLAHYRGVPPGKDWTGWRFVGNALVSPNGESITPEIHRRLYWLTNEIRIMRDETGTARAKVRMLESIGAADRLDKVRLASKLLSEVMSVGV</sequence>
<protein>
    <recommendedName>
        <fullName evidence="3">Transcriptional regulator</fullName>
    </recommendedName>
</protein>